<name>A0A1J6KIM0_NICAT</name>
<proteinExistence type="predicted"/>
<sequence length="436" mass="49670">WVDAMKSEMESMYSNQVWDLVEPPTGVKPIGCRWIYKKKRGVDGKVQTFKARLVAKGFTQKEGIDYEETFLPVAMLKSNRILLSIAAHYDYEIWQMDVKTAFLNGSLDECIYMAQPVGFIKSGNEHMLCKLKKSIYGLKQASRAWNTCFDASIKTFDFDQCENESCVYKKWNGDKVTFLVLYVDDILLIGNNVSMLNSVKEWLSSRFDMKDLGQAAHILGIKLMRDRKQRILGLPDICFAVGMVSRFQSNPGREHWIAVKHIIKYLKRTRDYMLVYHSGDLAPIGYTDSDFQSDRDSRKSTSGYVFTLGGGGISWRSIKQSCVADSTMEAEYVAASEAAKEAVWLRNFLKELNVVPSVKAPIVLYCNNSGAVANSKEPRSHKRSKHIERKYHLIRDITQRGDARVLKIASEDNLADPFTKRLTQKIFDKHVEGMGV</sequence>
<dbReference type="CDD" id="cd09272">
    <property type="entry name" value="RNase_HI_RT_Ty1"/>
    <property type="match status" value="1"/>
</dbReference>
<dbReference type="Gramene" id="OIT21703">
    <property type="protein sequence ID" value="OIT21703"/>
    <property type="gene ID" value="A4A49_57783"/>
</dbReference>
<dbReference type="SUPFAM" id="SSF56672">
    <property type="entry name" value="DNA/RNA polymerases"/>
    <property type="match status" value="1"/>
</dbReference>
<evidence type="ECO:0000313" key="2">
    <source>
        <dbReference type="EMBL" id="OIT21703.1"/>
    </source>
</evidence>
<feature type="non-terminal residue" evidence="2">
    <location>
        <position position="436"/>
    </location>
</feature>
<accession>A0A1J6KIM0</accession>
<dbReference type="Pfam" id="PF07727">
    <property type="entry name" value="RVT_2"/>
    <property type="match status" value="1"/>
</dbReference>
<evidence type="ECO:0000313" key="3">
    <source>
        <dbReference type="Proteomes" id="UP000187609"/>
    </source>
</evidence>
<dbReference type="PANTHER" id="PTHR11439">
    <property type="entry name" value="GAG-POL-RELATED RETROTRANSPOSON"/>
    <property type="match status" value="1"/>
</dbReference>
<keyword evidence="3" id="KW-1185">Reference proteome</keyword>
<dbReference type="Proteomes" id="UP000187609">
    <property type="component" value="Unassembled WGS sequence"/>
</dbReference>
<gene>
    <name evidence="2" type="primary">POLX_70</name>
    <name evidence="2" type="ORF">A4A49_57783</name>
</gene>
<dbReference type="InterPro" id="IPR043502">
    <property type="entry name" value="DNA/RNA_pol_sf"/>
</dbReference>
<comment type="caution">
    <text evidence="2">The sequence shown here is derived from an EMBL/GenBank/DDBJ whole genome shotgun (WGS) entry which is preliminary data.</text>
</comment>
<reference evidence="2" key="1">
    <citation type="submission" date="2016-11" db="EMBL/GenBank/DDBJ databases">
        <title>The genome of Nicotiana attenuata.</title>
        <authorList>
            <person name="Xu S."/>
            <person name="Brockmoeller T."/>
            <person name="Gaquerel E."/>
            <person name="Navarro A."/>
            <person name="Kuhl H."/>
            <person name="Gase K."/>
            <person name="Ling Z."/>
            <person name="Zhou W."/>
            <person name="Kreitzer C."/>
            <person name="Stanke M."/>
            <person name="Tang H."/>
            <person name="Lyons E."/>
            <person name="Pandey P."/>
            <person name="Pandey S.P."/>
            <person name="Timmermann B."/>
            <person name="Baldwin I.T."/>
        </authorList>
    </citation>
    <scope>NUCLEOTIDE SEQUENCE [LARGE SCALE GENOMIC DNA]</scope>
    <source>
        <strain evidence="2">UT</strain>
    </source>
</reference>
<protein>
    <submittedName>
        <fullName evidence="2">Retrovirus-related pol polyprotein from transposon tnt 1-94</fullName>
    </submittedName>
</protein>
<feature type="non-terminal residue" evidence="2">
    <location>
        <position position="1"/>
    </location>
</feature>
<feature type="domain" description="Reverse transcriptase Ty1/copia-type" evidence="1">
    <location>
        <begin position="15"/>
        <end position="227"/>
    </location>
</feature>
<dbReference type="EMBL" id="MJEQ01004156">
    <property type="protein sequence ID" value="OIT21703.1"/>
    <property type="molecule type" value="Genomic_DNA"/>
</dbReference>
<dbReference type="AlphaFoldDB" id="A0A1J6KIM0"/>
<organism evidence="2 3">
    <name type="scientific">Nicotiana attenuata</name>
    <name type="common">Coyote tobacco</name>
    <dbReference type="NCBI Taxonomy" id="49451"/>
    <lineage>
        <taxon>Eukaryota</taxon>
        <taxon>Viridiplantae</taxon>
        <taxon>Streptophyta</taxon>
        <taxon>Embryophyta</taxon>
        <taxon>Tracheophyta</taxon>
        <taxon>Spermatophyta</taxon>
        <taxon>Magnoliopsida</taxon>
        <taxon>eudicotyledons</taxon>
        <taxon>Gunneridae</taxon>
        <taxon>Pentapetalae</taxon>
        <taxon>asterids</taxon>
        <taxon>lamiids</taxon>
        <taxon>Solanales</taxon>
        <taxon>Solanaceae</taxon>
        <taxon>Nicotianoideae</taxon>
        <taxon>Nicotianeae</taxon>
        <taxon>Nicotiana</taxon>
    </lineage>
</organism>
<dbReference type="OMA" id="CAYESAE"/>
<evidence type="ECO:0000259" key="1">
    <source>
        <dbReference type="Pfam" id="PF07727"/>
    </source>
</evidence>
<dbReference type="InterPro" id="IPR013103">
    <property type="entry name" value="RVT_2"/>
</dbReference>
<dbReference type="STRING" id="49451.A0A1J6KIM0"/>
<dbReference type="PANTHER" id="PTHR11439:SF496">
    <property type="entry name" value="RNA-DIRECTED DNA POLYMERASE"/>
    <property type="match status" value="1"/>
</dbReference>